<reference evidence="2 3" key="1">
    <citation type="submission" date="2023-07" db="EMBL/GenBank/DDBJ databases">
        <title>Genomic Encyclopedia of Type Strains, Phase IV (KMG-IV): sequencing the most valuable type-strain genomes for metagenomic binning, comparative biology and taxonomic classification.</title>
        <authorList>
            <person name="Goeker M."/>
        </authorList>
    </citation>
    <scope>NUCLEOTIDE SEQUENCE [LARGE SCALE GENOMIC DNA]</scope>
    <source>
        <strain evidence="2 3">B6-8</strain>
    </source>
</reference>
<dbReference type="Pfam" id="PF13472">
    <property type="entry name" value="Lipase_GDSL_2"/>
    <property type="match status" value="1"/>
</dbReference>
<comment type="caution">
    <text evidence="2">The sequence shown here is derived from an EMBL/GenBank/DDBJ whole genome shotgun (WGS) entry which is preliminary data.</text>
</comment>
<organism evidence="2 3">
    <name type="scientific">Kaistia dalseonensis</name>
    <dbReference type="NCBI Taxonomy" id="410840"/>
    <lineage>
        <taxon>Bacteria</taxon>
        <taxon>Pseudomonadati</taxon>
        <taxon>Pseudomonadota</taxon>
        <taxon>Alphaproteobacteria</taxon>
        <taxon>Hyphomicrobiales</taxon>
        <taxon>Kaistiaceae</taxon>
        <taxon>Kaistia</taxon>
    </lineage>
</organism>
<proteinExistence type="predicted"/>
<evidence type="ECO:0000313" key="3">
    <source>
        <dbReference type="Proteomes" id="UP001241603"/>
    </source>
</evidence>
<dbReference type="Gene3D" id="3.40.50.1110">
    <property type="entry name" value="SGNH hydrolase"/>
    <property type="match status" value="1"/>
</dbReference>
<dbReference type="SUPFAM" id="SSF52266">
    <property type="entry name" value="SGNH hydrolase"/>
    <property type="match status" value="1"/>
</dbReference>
<gene>
    <name evidence="2" type="ORF">QO014_000713</name>
</gene>
<evidence type="ECO:0000259" key="1">
    <source>
        <dbReference type="Pfam" id="PF13472"/>
    </source>
</evidence>
<sequence length="470" mass="50465">MNRREFLVGLTALGAIAAPFPLQGFLARAASEASATPLPAGAKLLFIGDSIFAAATTSYLGDRGDYLSHNAAGEIVWAWMTDPRFRLDIWTTEAGRVEVPAIKDDGANQGIPGTTGYRLNGAKEIARIRELDPDVVVIGFGANDLAMGMPPQYFKRNFTSFCRQMIEVDKRKVVIALIRPHVTSGAAQPKYNYPPEDPRWQTHADLNAWFSGELKATYPGSLEIWDTETPLSDPKADRPGIFLPSATRDGIHLTDYGAYLSAGTLLPILQSMIAPGTFFDTNPAIDNLLPNPSLEGNAGTAGPGASGTIPDKTRIGREIGKFGSVAVEAGPSPGVTLSVGAEPGEDEVQEVRFWLHGDRSLPIEDAGGRFVQLYVPIEVERSASIVGVTAFLADDSARNRVEGLKSSARDTSNWSERDFKGWLITPALRLPDGAKGVRASVNIRFAADGSRSKIHIGDGAILRYVPAPPV</sequence>
<feature type="domain" description="SGNH hydrolase-type esterase" evidence="1">
    <location>
        <begin position="103"/>
        <end position="257"/>
    </location>
</feature>
<keyword evidence="3" id="KW-1185">Reference proteome</keyword>
<name>A0ABU0H209_9HYPH</name>
<dbReference type="EMBL" id="JAUSVO010000001">
    <property type="protein sequence ID" value="MDQ0436343.1"/>
    <property type="molecule type" value="Genomic_DNA"/>
</dbReference>
<dbReference type="Proteomes" id="UP001241603">
    <property type="component" value="Unassembled WGS sequence"/>
</dbReference>
<accession>A0ABU0H209</accession>
<evidence type="ECO:0000313" key="2">
    <source>
        <dbReference type="EMBL" id="MDQ0436343.1"/>
    </source>
</evidence>
<dbReference type="InterPro" id="IPR036514">
    <property type="entry name" value="SGNH_hydro_sf"/>
</dbReference>
<protein>
    <submittedName>
        <fullName evidence="2">Lysophospholipase L1-like esterase</fullName>
    </submittedName>
</protein>
<dbReference type="RefSeq" id="WP_266347266.1">
    <property type="nucleotide sequence ID" value="NZ_JAPKNG010000001.1"/>
</dbReference>
<dbReference type="InterPro" id="IPR013830">
    <property type="entry name" value="SGNH_hydro"/>
</dbReference>